<dbReference type="Proteomes" id="UP000015101">
    <property type="component" value="Unassembled WGS sequence"/>
</dbReference>
<dbReference type="OrthoDB" id="74319at2759"/>
<dbReference type="RefSeq" id="XP_009027565.1">
    <property type="nucleotide sequence ID" value="XM_009029317.1"/>
</dbReference>
<dbReference type="EMBL" id="KB097571">
    <property type="protein sequence ID" value="ESN94506.1"/>
    <property type="molecule type" value="Genomic_DNA"/>
</dbReference>
<evidence type="ECO:0000313" key="3">
    <source>
        <dbReference type="Proteomes" id="UP000015101"/>
    </source>
</evidence>
<accession>T1EVB5</accession>
<dbReference type="EnsemblMetazoa" id="HelroT164363">
    <property type="protein sequence ID" value="HelroP164363"/>
    <property type="gene ID" value="HelroG164363"/>
</dbReference>
<gene>
    <name evidence="2" type="primary">20200515</name>
    <name evidence="1" type="ORF">HELRODRAFT_164363</name>
</gene>
<dbReference type="EMBL" id="AMQM01001642">
    <property type="status" value="NOT_ANNOTATED_CDS"/>
    <property type="molecule type" value="Genomic_DNA"/>
</dbReference>
<evidence type="ECO:0000313" key="1">
    <source>
        <dbReference type="EMBL" id="ESN94506.1"/>
    </source>
</evidence>
<reference evidence="3" key="1">
    <citation type="submission" date="2012-12" db="EMBL/GenBank/DDBJ databases">
        <authorList>
            <person name="Hellsten U."/>
            <person name="Grimwood J."/>
            <person name="Chapman J.A."/>
            <person name="Shapiro H."/>
            <person name="Aerts A."/>
            <person name="Otillar R.P."/>
            <person name="Terry A.Y."/>
            <person name="Boore J.L."/>
            <person name="Simakov O."/>
            <person name="Marletaz F."/>
            <person name="Cho S.-J."/>
            <person name="Edsinger-Gonzales E."/>
            <person name="Havlak P."/>
            <person name="Kuo D.-H."/>
            <person name="Larsson T."/>
            <person name="Lv J."/>
            <person name="Arendt D."/>
            <person name="Savage R."/>
            <person name="Osoegawa K."/>
            <person name="de Jong P."/>
            <person name="Lindberg D.R."/>
            <person name="Seaver E.C."/>
            <person name="Weisblat D.A."/>
            <person name="Putnam N.H."/>
            <person name="Grigoriev I.V."/>
            <person name="Rokhsar D.S."/>
        </authorList>
    </citation>
    <scope>NUCLEOTIDE SEQUENCE</scope>
</reference>
<dbReference type="InParanoid" id="T1EVB5"/>
<keyword evidence="3" id="KW-1185">Reference proteome</keyword>
<protein>
    <submittedName>
        <fullName evidence="1 2">Uncharacterized protein</fullName>
    </submittedName>
</protein>
<proteinExistence type="predicted"/>
<dbReference type="KEGG" id="hro:HELRODRAFT_164363"/>
<name>T1EVB5_HELRO</name>
<sequence length="185" mass="21500">MLNNASRAQHENLISENFFAIFEPDYHTFCETAAETRTNWKIQYETIMGSIGIPFSEWDLMKGYTITIEDIVEFCIATDRRDNVQHAAKTGSNLRRAGEELPRASPSPYVSDPSFTLIYDNIYYVNTTVRDLPFFAPGFPDHKMHSKSTTAFLKIPIKSIKDHNLPKKLPFKHYVISFLKYYQRF</sequence>
<dbReference type="AlphaFoldDB" id="T1EVB5"/>
<organism evidence="2 3">
    <name type="scientific">Helobdella robusta</name>
    <name type="common">Californian leech</name>
    <dbReference type="NCBI Taxonomy" id="6412"/>
    <lineage>
        <taxon>Eukaryota</taxon>
        <taxon>Metazoa</taxon>
        <taxon>Spiralia</taxon>
        <taxon>Lophotrochozoa</taxon>
        <taxon>Annelida</taxon>
        <taxon>Clitellata</taxon>
        <taxon>Hirudinea</taxon>
        <taxon>Rhynchobdellida</taxon>
        <taxon>Glossiphoniidae</taxon>
        <taxon>Helobdella</taxon>
    </lineage>
</organism>
<dbReference type="HOGENOM" id="CLU_1462862_0_0_1"/>
<reference evidence="2" key="3">
    <citation type="submission" date="2015-06" db="UniProtKB">
        <authorList>
            <consortium name="EnsemblMetazoa"/>
        </authorList>
    </citation>
    <scope>IDENTIFICATION</scope>
</reference>
<evidence type="ECO:0000313" key="2">
    <source>
        <dbReference type="EnsemblMetazoa" id="HelroP164363"/>
    </source>
</evidence>
<dbReference type="GeneID" id="20200515"/>
<dbReference type="CTD" id="20200515"/>
<reference evidence="1 3" key="2">
    <citation type="journal article" date="2013" name="Nature">
        <title>Insights into bilaterian evolution from three spiralian genomes.</title>
        <authorList>
            <person name="Simakov O."/>
            <person name="Marletaz F."/>
            <person name="Cho S.J."/>
            <person name="Edsinger-Gonzales E."/>
            <person name="Havlak P."/>
            <person name="Hellsten U."/>
            <person name="Kuo D.H."/>
            <person name="Larsson T."/>
            <person name="Lv J."/>
            <person name="Arendt D."/>
            <person name="Savage R."/>
            <person name="Osoegawa K."/>
            <person name="de Jong P."/>
            <person name="Grimwood J."/>
            <person name="Chapman J.A."/>
            <person name="Shapiro H."/>
            <person name="Aerts A."/>
            <person name="Otillar R.P."/>
            <person name="Terry A.Y."/>
            <person name="Boore J.L."/>
            <person name="Grigoriev I.V."/>
            <person name="Lindberg D.R."/>
            <person name="Seaver E.C."/>
            <person name="Weisblat D.A."/>
            <person name="Putnam N.H."/>
            <person name="Rokhsar D.S."/>
        </authorList>
    </citation>
    <scope>NUCLEOTIDE SEQUENCE</scope>
</reference>